<feature type="transmembrane region" description="Helical" evidence="6">
    <location>
        <begin position="148"/>
        <end position="168"/>
    </location>
</feature>
<dbReference type="PRINTS" id="PR00237">
    <property type="entry name" value="GPCRRHODOPSN"/>
</dbReference>
<evidence type="ECO:0000256" key="1">
    <source>
        <dbReference type="ARBA" id="ARBA00004370"/>
    </source>
</evidence>
<feature type="transmembrane region" description="Helical" evidence="6">
    <location>
        <begin position="84"/>
        <end position="104"/>
    </location>
</feature>
<dbReference type="InterPro" id="IPR000276">
    <property type="entry name" value="GPCR_Rhodpsn"/>
</dbReference>
<keyword evidence="3 6" id="KW-1133">Transmembrane helix</keyword>
<accession>A0AAD9NXI7</accession>
<dbReference type="GO" id="GO:0004930">
    <property type="term" value="F:G protein-coupled receptor activity"/>
    <property type="evidence" value="ECO:0007669"/>
    <property type="project" value="InterPro"/>
</dbReference>
<keyword evidence="9" id="KW-1185">Reference proteome</keyword>
<feature type="region of interest" description="Disordered" evidence="5">
    <location>
        <begin position="377"/>
        <end position="449"/>
    </location>
</feature>
<evidence type="ECO:0000259" key="7">
    <source>
        <dbReference type="PROSITE" id="PS50262"/>
    </source>
</evidence>
<evidence type="ECO:0000256" key="5">
    <source>
        <dbReference type="SAM" id="MobiDB-lite"/>
    </source>
</evidence>
<dbReference type="CDD" id="cd14978">
    <property type="entry name" value="7tmA_FMRFamide_R-like"/>
    <property type="match status" value="1"/>
</dbReference>
<evidence type="ECO:0000256" key="2">
    <source>
        <dbReference type="ARBA" id="ARBA00022692"/>
    </source>
</evidence>
<dbReference type="Gene3D" id="1.20.1070.10">
    <property type="entry name" value="Rhodopsin 7-helix transmembrane proteins"/>
    <property type="match status" value="1"/>
</dbReference>
<reference evidence="8" key="1">
    <citation type="journal article" date="2023" name="Mol. Biol. Evol.">
        <title>Third-Generation Sequencing Reveals the Adaptive Role of the Epigenome in Three Deep-Sea Polychaetes.</title>
        <authorList>
            <person name="Perez M."/>
            <person name="Aroh O."/>
            <person name="Sun Y."/>
            <person name="Lan Y."/>
            <person name="Juniper S.K."/>
            <person name="Young C.R."/>
            <person name="Angers B."/>
            <person name="Qian P.Y."/>
        </authorList>
    </citation>
    <scope>NUCLEOTIDE SEQUENCE</scope>
    <source>
        <strain evidence="8">R07B-5</strain>
    </source>
</reference>
<comment type="subcellular location">
    <subcellularLocation>
        <location evidence="1">Membrane</location>
    </subcellularLocation>
</comment>
<dbReference type="GO" id="GO:0016020">
    <property type="term" value="C:membrane"/>
    <property type="evidence" value="ECO:0007669"/>
    <property type="project" value="UniProtKB-SubCell"/>
</dbReference>
<dbReference type="PANTHER" id="PTHR46641:SF2">
    <property type="entry name" value="FMRFAMIDE RECEPTOR"/>
    <property type="match status" value="1"/>
</dbReference>
<feature type="transmembrane region" description="Helical" evidence="6">
    <location>
        <begin position="313"/>
        <end position="336"/>
    </location>
</feature>
<comment type="caution">
    <text evidence="8">The sequence shown here is derived from an EMBL/GenBank/DDBJ whole genome shotgun (WGS) entry which is preliminary data.</text>
</comment>
<dbReference type="AlphaFoldDB" id="A0AAD9NXI7"/>
<evidence type="ECO:0000256" key="3">
    <source>
        <dbReference type="ARBA" id="ARBA00022989"/>
    </source>
</evidence>
<feature type="compositionally biased region" description="Polar residues" evidence="5">
    <location>
        <begin position="377"/>
        <end position="392"/>
    </location>
</feature>
<dbReference type="SUPFAM" id="SSF81321">
    <property type="entry name" value="Family A G protein-coupled receptor-like"/>
    <property type="match status" value="1"/>
</dbReference>
<sequence>MEGLEAAYNVSDMINVSMALTENTSDSATNDVLTTVSRITASCSLFRFILYSVVCVALCLIGFFGNIVSYLVLQKDKSSPVASLLLQSLAIADNAFLFFWMAHYPLHSLHAHFFGATTRGTDNHLQVALLYLRVYTFPLLFMTQTQTIWLTVIIAANRFIAVCLPYSAPHLCTLTNVRRELFVVTAFSLFYNLPRFFELQVITRADNKTHWNRTTLGTDVYYQKVYLDGLYYVFSFILPLLILSFVNTKIIVAYRATQQRRRRMTSRRCDNENNITLVMIIVIVIFMLCQAPARIVQIVWGYKYKHCAEFIYYLIHITNTFEVLNSSVNFLIYFLFRKRFRDILCAHFCLETITFWRRPLSQGVTTTEGLSLVEIGQTSSGNRSQESNTTRNGFIPRDRAKPNTPDEHQSCDSSTNHKTIEVVNGVHQRNSEKEQAVEIYNNENEPLAL</sequence>
<evidence type="ECO:0000256" key="6">
    <source>
        <dbReference type="SAM" id="Phobius"/>
    </source>
</evidence>
<proteinExistence type="predicted"/>
<dbReference type="InterPro" id="IPR017452">
    <property type="entry name" value="GPCR_Rhodpsn_7TM"/>
</dbReference>
<dbReference type="Proteomes" id="UP001209878">
    <property type="component" value="Unassembled WGS sequence"/>
</dbReference>
<feature type="domain" description="G-protein coupled receptors family 1 profile" evidence="7">
    <location>
        <begin position="65"/>
        <end position="333"/>
    </location>
</feature>
<organism evidence="8 9">
    <name type="scientific">Ridgeia piscesae</name>
    <name type="common">Tubeworm</name>
    <dbReference type="NCBI Taxonomy" id="27915"/>
    <lineage>
        <taxon>Eukaryota</taxon>
        <taxon>Metazoa</taxon>
        <taxon>Spiralia</taxon>
        <taxon>Lophotrochozoa</taxon>
        <taxon>Annelida</taxon>
        <taxon>Polychaeta</taxon>
        <taxon>Sedentaria</taxon>
        <taxon>Canalipalpata</taxon>
        <taxon>Sabellida</taxon>
        <taxon>Siboglinidae</taxon>
        <taxon>Ridgeia</taxon>
    </lineage>
</organism>
<dbReference type="InterPro" id="IPR052954">
    <property type="entry name" value="GPCR-Ligand_Int"/>
</dbReference>
<feature type="compositionally biased region" description="Basic and acidic residues" evidence="5">
    <location>
        <begin position="396"/>
        <end position="410"/>
    </location>
</feature>
<protein>
    <recommendedName>
        <fullName evidence="7">G-protein coupled receptors family 1 profile domain-containing protein</fullName>
    </recommendedName>
</protein>
<name>A0AAD9NXI7_RIDPI</name>
<evidence type="ECO:0000256" key="4">
    <source>
        <dbReference type="ARBA" id="ARBA00023136"/>
    </source>
</evidence>
<dbReference type="PROSITE" id="PS50262">
    <property type="entry name" value="G_PROTEIN_RECEP_F1_2"/>
    <property type="match status" value="1"/>
</dbReference>
<dbReference type="PANTHER" id="PTHR46641">
    <property type="entry name" value="FMRFAMIDE RECEPTOR-RELATED"/>
    <property type="match status" value="1"/>
</dbReference>
<keyword evidence="2 6" id="KW-0812">Transmembrane</keyword>
<dbReference type="EMBL" id="JAODUO010000273">
    <property type="protein sequence ID" value="KAK2184269.1"/>
    <property type="molecule type" value="Genomic_DNA"/>
</dbReference>
<dbReference type="Pfam" id="PF00001">
    <property type="entry name" value="7tm_1"/>
    <property type="match status" value="1"/>
</dbReference>
<keyword evidence="4 6" id="KW-0472">Membrane</keyword>
<feature type="transmembrane region" description="Helical" evidence="6">
    <location>
        <begin position="230"/>
        <end position="254"/>
    </location>
</feature>
<evidence type="ECO:0000313" key="8">
    <source>
        <dbReference type="EMBL" id="KAK2184269.1"/>
    </source>
</evidence>
<evidence type="ECO:0000313" key="9">
    <source>
        <dbReference type="Proteomes" id="UP001209878"/>
    </source>
</evidence>
<feature type="transmembrane region" description="Helical" evidence="6">
    <location>
        <begin position="275"/>
        <end position="293"/>
    </location>
</feature>
<gene>
    <name evidence="8" type="ORF">NP493_274g00022</name>
</gene>
<feature type="transmembrane region" description="Helical" evidence="6">
    <location>
        <begin position="48"/>
        <end position="72"/>
    </location>
</feature>